<evidence type="ECO:0000256" key="1">
    <source>
        <dbReference type="ARBA" id="ARBA00006484"/>
    </source>
</evidence>
<comment type="similarity">
    <text evidence="1">Belongs to the short-chain dehydrogenases/reductases (SDR) family.</text>
</comment>
<evidence type="ECO:0000313" key="5">
    <source>
        <dbReference type="EMBL" id="QCP09494.1"/>
    </source>
</evidence>
<dbReference type="SUPFAM" id="SSF51735">
    <property type="entry name" value="NAD(P)-binding Rossmann-fold domains"/>
    <property type="match status" value="1"/>
</dbReference>
<dbReference type="SMART" id="SM00822">
    <property type="entry name" value="PKS_KR"/>
    <property type="match status" value="1"/>
</dbReference>
<protein>
    <submittedName>
        <fullName evidence="5">SDR family NAD(P)-dependent oxidoreductase</fullName>
    </submittedName>
</protein>
<keyword evidence="6" id="KW-1185">Reference proteome</keyword>
<feature type="domain" description="Ketoreductase" evidence="4">
    <location>
        <begin position="64"/>
        <end position="244"/>
    </location>
</feature>
<dbReference type="Pfam" id="PF00106">
    <property type="entry name" value="adh_short"/>
    <property type="match status" value="1"/>
</dbReference>
<reference evidence="5 6" key="1">
    <citation type="submission" date="2019-05" db="EMBL/GenBank/DDBJ databases">
        <title>Draft Genome Sequences of Six Type Strains of the Genus Massilia.</title>
        <authorList>
            <person name="Miess H."/>
            <person name="Frediansyhah A."/>
            <person name="Gross H."/>
        </authorList>
    </citation>
    <scope>NUCLEOTIDE SEQUENCE [LARGE SCALE GENOMIC DNA]</scope>
    <source>
        <strain evidence="5 6">DSMZ 26121</strain>
    </source>
</reference>
<gene>
    <name evidence="5" type="ORF">FCL38_02965</name>
</gene>
<dbReference type="PRINTS" id="PR00081">
    <property type="entry name" value="GDHRDH"/>
</dbReference>
<sequence length="266" mass="27055">MPSKRRELAAAVGSGNDSKPSRNPARATDRRLGNIASKSLAASLATSYATSLSTIEGGHMAEPQIILVTGATGRIGAATARTLAAQGHHVVLGARRIERLVLLAAEIRAAGGSVECHVLDVTDPDDAQTFVLGAFHRHGRIDALVNAAGVAAPSRLDALKLLEWDRMLDVNVRGALYAIAAVLPLMQRAGAGHVVALASGAGIGPAHAVQGASARALQAIAEALRQEEPDIAVSVIAPDLPGGAQAVAEAIGAALAHDVHDAHACA</sequence>
<organism evidence="5 6">
    <name type="scientific">Pseudoduganella umbonata</name>
    <dbReference type="NCBI Taxonomy" id="864828"/>
    <lineage>
        <taxon>Bacteria</taxon>
        <taxon>Pseudomonadati</taxon>
        <taxon>Pseudomonadota</taxon>
        <taxon>Betaproteobacteria</taxon>
        <taxon>Burkholderiales</taxon>
        <taxon>Oxalobacteraceae</taxon>
        <taxon>Telluria group</taxon>
        <taxon>Pseudoduganella</taxon>
    </lineage>
</organism>
<dbReference type="InterPro" id="IPR057326">
    <property type="entry name" value="KR_dom"/>
</dbReference>
<dbReference type="CDD" id="cd05233">
    <property type="entry name" value="SDR_c"/>
    <property type="match status" value="1"/>
</dbReference>
<evidence type="ECO:0000313" key="6">
    <source>
        <dbReference type="Proteomes" id="UP000298763"/>
    </source>
</evidence>
<evidence type="ECO:0000256" key="3">
    <source>
        <dbReference type="SAM" id="MobiDB-lite"/>
    </source>
</evidence>
<dbReference type="InterPro" id="IPR002347">
    <property type="entry name" value="SDR_fam"/>
</dbReference>
<feature type="region of interest" description="Disordered" evidence="3">
    <location>
        <begin position="1"/>
        <end position="31"/>
    </location>
</feature>
<evidence type="ECO:0000259" key="4">
    <source>
        <dbReference type="SMART" id="SM00822"/>
    </source>
</evidence>
<dbReference type="PANTHER" id="PTHR44196:SF1">
    <property type="entry name" value="DEHYDROGENASE_REDUCTASE SDR FAMILY MEMBER 7B"/>
    <property type="match status" value="1"/>
</dbReference>
<keyword evidence="2" id="KW-0560">Oxidoreductase</keyword>
<evidence type="ECO:0000256" key="2">
    <source>
        <dbReference type="ARBA" id="ARBA00023002"/>
    </source>
</evidence>
<dbReference type="PANTHER" id="PTHR44196">
    <property type="entry name" value="DEHYDROGENASE/REDUCTASE SDR FAMILY MEMBER 7B"/>
    <property type="match status" value="1"/>
</dbReference>
<dbReference type="EMBL" id="CP040017">
    <property type="protein sequence ID" value="QCP09494.1"/>
    <property type="molecule type" value="Genomic_DNA"/>
</dbReference>
<accession>A0ABX5UCI4</accession>
<dbReference type="InterPro" id="IPR036291">
    <property type="entry name" value="NAD(P)-bd_dom_sf"/>
</dbReference>
<dbReference type="Proteomes" id="UP000298763">
    <property type="component" value="Chromosome"/>
</dbReference>
<dbReference type="Gene3D" id="3.40.50.720">
    <property type="entry name" value="NAD(P)-binding Rossmann-like Domain"/>
    <property type="match status" value="1"/>
</dbReference>
<name>A0ABX5UCI4_9BURK</name>
<proteinExistence type="inferred from homology"/>